<reference evidence="8 9" key="1">
    <citation type="submission" date="2018-06" db="EMBL/GenBank/DDBJ databases">
        <title>A transcriptomic atlas of mushroom development highlights an independent origin of complex multicellularity.</title>
        <authorList>
            <consortium name="DOE Joint Genome Institute"/>
            <person name="Krizsan K."/>
            <person name="Almasi E."/>
            <person name="Merenyi Z."/>
            <person name="Sahu N."/>
            <person name="Viragh M."/>
            <person name="Koszo T."/>
            <person name="Mondo S."/>
            <person name="Kiss B."/>
            <person name="Balint B."/>
            <person name="Kues U."/>
            <person name="Barry K."/>
            <person name="Hegedus J.C."/>
            <person name="Henrissat B."/>
            <person name="Johnson J."/>
            <person name="Lipzen A."/>
            <person name="Ohm R."/>
            <person name="Nagy I."/>
            <person name="Pangilinan J."/>
            <person name="Yan J."/>
            <person name="Xiong Y."/>
            <person name="Grigoriev I.V."/>
            <person name="Hibbett D.S."/>
            <person name="Nagy L.G."/>
        </authorList>
    </citation>
    <scope>NUCLEOTIDE SEQUENCE [LARGE SCALE GENOMIC DNA]</scope>
    <source>
        <strain evidence="8 9">SZMC22713</strain>
    </source>
</reference>
<keyword evidence="1" id="KW-0479">Metal-binding</keyword>
<dbReference type="Pfam" id="PF12906">
    <property type="entry name" value="RINGv"/>
    <property type="match status" value="1"/>
</dbReference>
<dbReference type="PROSITE" id="PS51292">
    <property type="entry name" value="ZF_RING_CH"/>
    <property type="match status" value="1"/>
</dbReference>
<dbReference type="Proteomes" id="UP000294933">
    <property type="component" value="Unassembled WGS sequence"/>
</dbReference>
<feature type="domain" description="RING-CH-type" evidence="7">
    <location>
        <begin position="13"/>
        <end position="79"/>
    </location>
</feature>
<dbReference type="GO" id="GO:0008270">
    <property type="term" value="F:zinc ion binding"/>
    <property type="evidence" value="ECO:0007669"/>
    <property type="project" value="UniProtKB-KW"/>
</dbReference>
<dbReference type="OrthoDB" id="264354at2759"/>
<dbReference type="Gene3D" id="3.30.40.10">
    <property type="entry name" value="Zinc/RING finger domain, C3HC4 (zinc finger)"/>
    <property type="match status" value="1"/>
</dbReference>
<dbReference type="EMBL" id="ML170157">
    <property type="protein sequence ID" value="TDL28524.1"/>
    <property type="molecule type" value="Genomic_DNA"/>
</dbReference>
<dbReference type="SUPFAM" id="SSF57850">
    <property type="entry name" value="RING/U-box"/>
    <property type="match status" value="1"/>
</dbReference>
<evidence type="ECO:0000256" key="4">
    <source>
        <dbReference type="PROSITE-ProRule" id="PRU00175"/>
    </source>
</evidence>
<proteinExistence type="predicted"/>
<evidence type="ECO:0000256" key="5">
    <source>
        <dbReference type="SAM" id="Phobius"/>
    </source>
</evidence>
<dbReference type="STRING" id="50990.A0A4Y7QLJ2"/>
<evidence type="ECO:0000313" key="9">
    <source>
        <dbReference type="Proteomes" id="UP000294933"/>
    </source>
</evidence>
<keyword evidence="5" id="KW-0812">Transmembrane</keyword>
<evidence type="ECO:0000256" key="2">
    <source>
        <dbReference type="ARBA" id="ARBA00022771"/>
    </source>
</evidence>
<feature type="transmembrane region" description="Helical" evidence="5">
    <location>
        <begin position="235"/>
        <end position="253"/>
    </location>
</feature>
<dbReference type="PROSITE" id="PS50089">
    <property type="entry name" value="ZF_RING_2"/>
    <property type="match status" value="1"/>
</dbReference>
<organism evidence="8 9">
    <name type="scientific">Rickenella mellea</name>
    <dbReference type="NCBI Taxonomy" id="50990"/>
    <lineage>
        <taxon>Eukaryota</taxon>
        <taxon>Fungi</taxon>
        <taxon>Dikarya</taxon>
        <taxon>Basidiomycota</taxon>
        <taxon>Agaricomycotina</taxon>
        <taxon>Agaricomycetes</taxon>
        <taxon>Hymenochaetales</taxon>
        <taxon>Rickenellaceae</taxon>
        <taxon>Rickenella</taxon>
    </lineage>
</organism>
<evidence type="ECO:0000256" key="3">
    <source>
        <dbReference type="ARBA" id="ARBA00022833"/>
    </source>
</evidence>
<feature type="domain" description="RING-type" evidence="6">
    <location>
        <begin position="21"/>
        <end position="73"/>
    </location>
</feature>
<dbReference type="VEuPathDB" id="FungiDB:BD410DRAFT_818083"/>
<keyword evidence="5" id="KW-0472">Membrane</keyword>
<evidence type="ECO:0000313" key="8">
    <source>
        <dbReference type="EMBL" id="TDL28524.1"/>
    </source>
</evidence>
<feature type="transmembrane region" description="Helical" evidence="5">
    <location>
        <begin position="91"/>
        <end position="116"/>
    </location>
</feature>
<name>A0A4Y7QLJ2_9AGAM</name>
<feature type="transmembrane region" description="Helical" evidence="5">
    <location>
        <begin position="189"/>
        <end position="214"/>
    </location>
</feature>
<dbReference type="AlphaFoldDB" id="A0A4Y7QLJ2"/>
<gene>
    <name evidence="8" type="ORF">BD410DRAFT_818083</name>
</gene>
<dbReference type="CDD" id="cd16495">
    <property type="entry name" value="RING_CH-C4HC3_MARCH"/>
    <property type="match status" value="1"/>
</dbReference>
<keyword evidence="5" id="KW-1133">Transmembrane helix</keyword>
<keyword evidence="9" id="KW-1185">Reference proteome</keyword>
<dbReference type="PANTHER" id="PTHR46347:SF1">
    <property type="entry name" value="RING_FYVE_PHD ZINC FINGER SUPERFAMILY PROTEIN"/>
    <property type="match status" value="1"/>
</dbReference>
<keyword evidence="2 4" id="KW-0863">Zinc-finger</keyword>
<sequence length="279" mass="31550">MPDPSDNSSAQSDSVPDEKQCRICLDGEDPQLGRLIRPCLCKGSISYVHVKCLQKWRNASTSQSAFYACPQCHYRYAFARTRALGIATNPLFIGILAAFFFTLIVFSASFLATFFMQGIENPDTGTGFYYSSYYTWPYDVASDLMKIAFNFLRDEDIIHTRRPASVPLRRRPKKPSGPPGLLARFFGRFVLGLPVVGVASVVHLLWTMSLLGPMHMVTRWRRFRSGNRRDGSRDIAALLLMIAIIAGAIRALWQVYRWTEKLAKRVLLRAEDAILEVNV</sequence>
<dbReference type="InterPro" id="IPR013083">
    <property type="entry name" value="Znf_RING/FYVE/PHD"/>
</dbReference>
<dbReference type="InterPro" id="IPR001841">
    <property type="entry name" value="Znf_RING"/>
</dbReference>
<dbReference type="InterPro" id="IPR011016">
    <property type="entry name" value="Znf_RING-CH"/>
</dbReference>
<keyword evidence="3" id="KW-0862">Zinc</keyword>
<dbReference type="PANTHER" id="PTHR46347">
    <property type="entry name" value="RING/FYVE/PHD ZINC FINGER SUPERFAMILY PROTEIN"/>
    <property type="match status" value="1"/>
</dbReference>
<evidence type="ECO:0000256" key="1">
    <source>
        <dbReference type="ARBA" id="ARBA00022723"/>
    </source>
</evidence>
<evidence type="ECO:0000259" key="7">
    <source>
        <dbReference type="PROSITE" id="PS51292"/>
    </source>
</evidence>
<accession>A0A4Y7QLJ2</accession>
<protein>
    <submittedName>
        <fullName evidence="8">Zf-C3HC4-domain-containing protein</fullName>
    </submittedName>
</protein>
<dbReference type="SMART" id="SM00744">
    <property type="entry name" value="RINGv"/>
    <property type="match status" value="1"/>
</dbReference>
<evidence type="ECO:0000259" key="6">
    <source>
        <dbReference type="PROSITE" id="PS50089"/>
    </source>
</evidence>